<sequence>MTSMGPSFAGHPAGMQQHPGVPGHPMAQGMPHNPGQQGPPGGGMPHQMHMAVSGPGGQVNPNQLMGGMPPGAGGPNAHALQHLNPAQNPMFQQNQFGNCMSTPSLVQLLCIFTNGYA</sequence>
<dbReference type="AlphaFoldDB" id="A0AA37PFW8"/>
<protein>
    <submittedName>
        <fullName evidence="2">Uncharacterized protein</fullName>
    </submittedName>
</protein>
<comment type="caution">
    <text evidence="2">The sequence shown here is derived from an EMBL/GenBank/DDBJ whole genome shotgun (WGS) entry which is preliminary data.</text>
</comment>
<accession>A0AA37PFW8</accession>
<evidence type="ECO:0000313" key="2">
    <source>
        <dbReference type="EMBL" id="GKT51561.1"/>
    </source>
</evidence>
<dbReference type="EMBL" id="BQXU01000050">
    <property type="protein sequence ID" value="GKT51561.1"/>
    <property type="molecule type" value="Genomic_DNA"/>
</dbReference>
<name>A0AA37PFW8_9PEZI</name>
<evidence type="ECO:0000313" key="3">
    <source>
        <dbReference type="Proteomes" id="UP001055115"/>
    </source>
</evidence>
<dbReference type="RefSeq" id="XP_049133911.1">
    <property type="nucleotide sequence ID" value="XM_049277954.1"/>
</dbReference>
<feature type="region of interest" description="Disordered" evidence="1">
    <location>
        <begin position="1"/>
        <end position="82"/>
    </location>
</feature>
<keyword evidence="3" id="KW-1185">Reference proteome</keyword>
<dbReference type="GeneID" id="73332544"/>
<gene>
    <name evidence="2" type="ORF">ColSpa_11742</name>
</gene>
<reference evidence="2 3" key="1">
    <citation type="submission" date="2022-03" db="EMBL/GenBank/DDBJ databases">
        <title>Genome data of Colletotrichum spp.</title>
        <authorList>
            <person name="Utami Y.D."/>
            <person name="Hiruma K."/>
        </authorList>
    </citation>
    <scope>NUCLEOTIDE SEQUENCE [LARGE SCALE GENOMIC DNA]</scope>
    <source>
        <strain evidence="2 3">MAFF 239500</strain>
    </source>
</reference>
<evidence type="ECO:0000256" key="1">
    <source>
        <dbReference type="SAM" id="MobiDB-lite"/>
    </source>
</evidence>
<dbReference type="Proteomes" id="UP001055115">
    <property type="component" value="Unassembled WGS sequence"/>
</dbReference>
<proteinExistence type="predicted"/>
<organism evidence="2 3">
    <name type="scientific">Colletotrichum spaethianum</name>
    <dbReference type="NCBI Taxonomy" id="700344"/>
    <lineage>
        <taxon>Eukaryota</taxon>
        <taxon>Fungi</taxon>
        <taxon>Dikarya</taxon>
        <taxon>Ascomycota</taxon>
        <taxon>Pezizomycotina</taxon>
        <taxon>Sordariomycetes</taxon>
        <taxon>Hypocreomycetidae</taxon>
        <taxon>Glomerellales</taxon>
        <taxon>Glomerellaceae</taxon>
        <taxon>Colletotrichum</taxon>
        <taxon>Colletotrichum spaethianum species complex</taxon>
    </lineage>
</organism>